<comment type="caution">
    <text evidence="2">The sequence shown here is derived from an EMBL/GenBank/DDBJ whole genome shotgun (WGS) entry which is preliminary data.</text>
</comment>
<gene>
    <name evidence="2" type="ORF">C8Q69DRAFT_291533</name>
</gene>
<dbReference type="Proteomes" id="UP000283841">
    <property type="component" value="Unassembled WGS sequence"/>
</dbReference>
<sequence length="313" mass="36804">MSRPITILNSPLPTFRDSSGLLQLGPSNRRQRVYFSEEEEVQIIRWLLSRRHEYAEKRVPRAEFWERCGNWMQQQFGRAYARVDRSIGQIEKRRRREIDAAIQASGVAASDTHWKQAVDSWIEFIDKLKQTERKEREERFAARQNNIHRGPRGGRRGRKRRRTEELDSQSPTPESSPSPEPPSSRSSSRSFRQAQTAITAQNLPLILSSFSSSFVKSMEPMVRHMQEARSQDIQELKQEFKNQNEVLGRRLEQLFSARFDRLEGRLEGQLAEFQNTMKGQLAEYQNTMQRRVEEIQDTLQSIMEILKNRQKNI</sequence>
<dbReference type="Gene3D" id="1.20.120.20">
    <property type="entry name" value="Apolipoprotein"/>
    <property type="match status" value="1"/>
</dbReference>
<dbReference type="SUPFAM" id="SSF58113">
    <property type="entry name" value="Apolipoprotein A-I"/>
    <property type="match status" value="1"/>
</dbReference>
<dbReference type="GeneID" id="39596297"/>
<dbReference type="VEuPathDB" id="FungiDB:C8Q69DRAFT_291533"/>
<dbReference type="AlphaFoldDB" id="A0A443HRH0"/>
<reference evidence="2 3" key="1">
    <citation type="journal article" date="2018" name="Front. Microbiol.">
        <title>Genomic and genetic insights into a cosmopolitan fungus, Paecilomyces variotii (Eurotiales).</title>
        <authorList>
            <person name="Urquhart A.S."/>
            <person name="Mondo S.J."/>
            <person name="Makela M.R."/>
            <person name="Hane J.K."/>
            <person name="Wiebenga A."/>
            <person name="He G."/>
            <person name="Mihaltcheva S."/>
            <person name="Pangilinan J."/>
            <person name="Lipzen A."/>
            <person name="Barry K."/>
            <person name="de Vries R.P."/>
            <person name="Grigoriev I.V."/>
            <person name="Idnurm A."/>
        </authorList>
    </citation>
    <scope>NUCLEOTIDE SEQUENCE [LARGE SCALE GENOMIC DNA]</scope>
    <source>
        <strain evidence="2 3">CBS 101075</strain>
    </source>
</reference>
<accession>A0A443HRH0</accession>
<evidence type="ECO:0000256" key="1">
    <source>
        <dbReference type="SAM" id="MobiDB-lite"/>
    </source>
</evidence>
<organism evidence="2 3">
    <name type="scientific">Byssochlamys spectabilis</name>
    <name type="common">Paecilomyces variotii</name>
    <dbReference type="NCBI Taxonomy" id="264951"/>
    <lineage>
        <taxon>Eukaryota</taxon>
        <taxon>Fungi</taxon>
        <taxon>Dikarya</taxon>
        <taxon>Ascomycota</taxon>
        <taxon>Pezizomycotina</taxon>
        <taxon>Eurotiomycetes</taxon>
        <taxon>Eurotiomycetidae</taxon>
        <taxon>Eurotiales</taxon>
        <taxon>Thermoascaceae</taxon>
        <taxon>Paecilomyces</taxon>
    </lineage>
</organism>
<name>A0A443HRH0_BYSSP</name>
<protein>
    <submittedName>
        <fullName evidence="2">Uncharacterized protein</fullName>
    </submittedName>
</protein>
<evidence type="ECO:0000313" key="3">
    <source>
        <dbReference type="Proteomes" id="UP000283841"/>
    </source>
</evidence>
<keyword evidence="3" id="KW-1185">Reference proteome</keyword>
<evidence type="ECO:0000313" key="2">
    <source>
        <dbReference type="EMBL" id="RWQ94405.1"/>
    </source>
</evidence>
<dbReference type="RefSeq" id="XP_028484050.1">
    <property type="nucleotide sequence ID" value="XM_028627020.1"/>
</dbReference>
<feature type="region of interest" description="Disordered" evidence="1">
    <location>
        <begin position="136"/>
        <end position="194"/>
    </location>
</feature>
<proteinExistence type="predicted"/>
<dbReference type="EMBL" id="RCNU01000007">
    <property type="protein sequence ID" value="RWQ94405.1"/>
    <property type="molecule type" value="Genomic_DNA"/>
</dbReference>
<feature type="compositionally biased region" description="Basic residues" evidence="1">
    <location>
        <begin position="149"/>
        <end position="161"/>
    </location>
</feature>